<evidence type="ECO:0000256" key="4">
    <source>
        <dbReference type="ARBA" id="ARBA00022553"/>
    </source>
</evidence>
<dbReference type="AlphaFoldDB" id="H3CE15"/>
<keyword evidence="3" id="KW-0963">Cytoplasm</keyword>
<reference evidence="11" key="2">
    <citation type="submission" date="2025-08" db="UniProtKB">
        <authorList>
            <consortium name="Ensembl"/>
        </authorList>
    </citation>
    <scope>IDENTIFICATION</scope>
</reference>
<dbReference type="InterPro" id="IPR047170">
    <property type="entry name" value="PTN12/18/22"/>
</dbReference>
<feature type="domain" description="Tyrosine-protein phosphatase" evidence="9">
    <location>
        <begin position="1"/>
        <end position="243"/>
    </location>
</feature>
<dbReference type="InterPro" id="IPR003595">
    <property type="entry name" value="Tyr_Pase_cat"/>
</dbReference>
<dbReference type="FunFam" id="3.90.190.10:FF:000045">
    <property type="entry name" value="Tyrosine-protein phosphatase non-receptor type 12"/>
    <property type="match status" value="1"/>
</dbReference>
<organism evidence="11 12">
    <name type="scientific">Tetraodon nigroviridis</name>
    <name type="common">Spotted green pufferfish</name>
    <name type="synonym">Chelonodon nigroviridis</name>
    <dbReference type="NCBI Taxonomy" id="99883"/>
    <lineage>
        <taxon>Eukaryota</taxon>
        <taxon>Metazoa</taxon>
        <taxon>Chordata</taxon>
        <taxon>Craniata</taxon>
        <taxon>Vertebrata</taxon>
        <taxon>Euteleostomi</taxon>
        <taxon>Actinopterygii</taxon>
        <taxon>Neopterygii</taxon>
        <taxon>Teleostei</taxon>
        <taxon>Neoteleostei</taxon>
        <taxon>Acanthomorphata</taxon>
        <taxon>Eupercaria</taxon>
        <taxon>Tetraodontiformes</taxon>
        <taxon>Tetradontoidea</taxon>
        <taxon>Tetraodontidae</taxon>
        <taxon>Tetraodon</taxon>
    </lineage>
</organism>
<evidence type="ECO:0000256" key="8">
    <source>
        <dbReference type="SAM" id="MobiDB-lite"/>
    </source>
</evidence>
<dbReference type="SMART" id="SM00194">
    <property type="entry name" value="PTPc"/>
    <property type="match status" value="1"/>
</dbReference>
<comment type="subcellular location">
    <subcellularLocation>
        <location evidence="1">Cytoplasm</location>
    </subcellularLocation>
</comment>
<keyword evidence="12" id="KW-1185">Reference proteome</keyword>
<evidence type="ECO:0000313" key="12">
    <source>
        <dbReference type="Proteomes" id="UP000007303"/>
    </source>
</evidence>
<feature type="compositionally biased region" description="Basic and acidic residues" evidence="8">
    <location>
        <begin position="393"/>
        <end position="404"/>
    </location>
</feature>
<dbReference type="PROSITE" id="PS00383">
    <property type="entry name" value="TYR_PHOSPHATASE_1"/>
    <property type="match status" value="1"/>
</dbReference>
<dbReference type="OMA" id="MACRERE"/>
<evidence type="ECO:0000256" key="5">
    <source>
        <dbReference type="ARBA" id="ARBA00022801"/>
    </source>
</evidence>
<evidence type="ECO:0000259" key="9">
    <source>
        <dbReference type="PROSITE" id="PS50055"/>
    </source>
</evidence>
<dbReference type="Pfam" id="PF00102">
    <property type="entry name" value="Y_phosphatase"/>
    <property type="match status" value="1"/>
</dbReference>
<dbReference type="STRING" id="99883.ENSTNIP00000006489"/>
<name>H3CE15_TETNG</name>
<dbReference type="PROSITE" id="PS50055">
    <property type="entry name" value="TYR_PHOSPHATASE_PTP"/>
    <property type="match status" value="1"/>
</dbReference>
<keyword evidence="4" id="KW-0597">Phosphoprotein</keyword>
<dbReference type="InterPro" id="IPR016130">
    <property type="entry name" value="Tyr_Pase_AS"/>
</dbReference>
<dbReference type="GO" id="GO:0005634">
    <property type="term" value="C:nucleus"/>
    <property type="evidence" value="ECO:0007669"/>
    <property type="project" value="TreeGrafter"/>
</dbReference>
<dbReference type="EC" id="3.1.3.48" evidence="2"/>
<reference evidence="11" key="3">
    <citation type="submission" date="2025-09" db="UniProtKB">
        <authorList>
            <consortium name="Ensembl"/>
        </authorList>
    </citation>
    <scope>IDENTIFICATION</scope>
</reference>
<evidence type="ECO:0000256" key="3">
    <source>
        <dbReference type="ARBA" id="ARBA00022490"/>
    </source>
</evidence>
<dbReference type="InterPro" id="IPR000387">
    <property type="entry name" value="Tyr_Pase_dom"/>
</dbReference>
<dbReference type="PRINTS" id="PR00700">
    <property type="entry name" value="PRTYPHPHTASE"/>
</dbReference>
<dbReference type="Ensembl" id="ENSTNIT00000006639.1">
    <property type="protein sequence ID" value="ENSTNIP00000006489.1"/>
    <property type="gene ID" value="ENSTNIG00000003884.1"/>
</dbReference>
<dbReference type="GeneTree" id="ENSGT00940000164289"/>
<keyword evidence="5" id="KW-0378">Hydrolase</keyword>
<dbReference type="SMART" id="SM00404">
    <property type="entry name" value="PTPc_motif"/>
    <property type="match status" value="1"/>
</dbReference>
<feature type="region of interest" description="Disordered" evidence="8">
    <location>
        <begin position="363"/>
        <end position="404"/>
    </location>
</feature>
<dbReference type="GO" id="GO:0005737">
    <property type="term" value="C:cytoplasm"/>
    <property type="evidence" value="ECO:0007669"/>
    <property type="project" value="UniProtKB-SubCell"/>
</dbReference>
<proteinExistence type="inferred from homology"/>
<accession>H3CE15</accession>
<dbReference type="PANTHER" id="PTHR45983">
    <property type="entry name" value="TYROSINE PHOSPHATSE N18, PUTATIVE-RELATED"/>
    <property type="match status" value="1"/>
</dbReference>
<reference evidence="12" key="1">
    <citation type="journal article" date="2004" name="Nature">
        <title>Genome duplication in the teleost fish Tetraodon nigroviridis reveals the early vertebrate proto-karyotype.</title>
        <authorList>
            <person name="Jaillon O."/>
            <person name="Aury J.-M."/>
            <person name="Brunet F."/>
            <person name="Petit J.-L."/>
            <person name="Stange-Thomann N."/>
            <person name="Mauceli E."/>
            <person name="Bouneau L."/>
            <person name="Fischer C."/>
            <person name="Ozouf-Costaz C."/>
            <person name="Bernot A."/>
            <person name="Nicaud S."/>
            <person name="Jaffe D."/>
            <person name="Fisher S."/>
            <person name="Lutfalla G."/>
            <person name="Dossat C."/>
            <person name="Segurens B."/>
            <person name="Dasilva C."/>
            <person name="Salanoubat M."/>
            <person name="Levy M."/>
            <person name="Boudet N."/>
            <person name="Castellano S."/>
            <person name="Anthouard V."/>
            <person name="Jubin C."/>
            <person name="Castelli V."/>
            <person name="Katinka M."/>
            <person name="Vacherie B."/>
            <person name="Biemont C."/>
            <person name="Skalli Z."/>
            <person name="Cattolico L."/>
            <person name="Poulain J."/>
            <person name="De Berardinis V."/>
            <person name="Cruaud C."/>
            <person name="Duprat S."/>
            <person name="Brottier P."/>
            <person name="Coutanceau J.-P."/>
            <person name="Gouzy J."/>
            <person name="Parra G."/>
            <person name="Lardier G."/>
            <person name="Chapple C."/>
            <person name="McKernan K.J."/>
            <person name="McEwan P."/>
            <person name="Bosak S."/>
            <person name="Kellis M."/>
            <person name="Volff J.-N."/>
            <person name="Guigo R."/>
            <person name="Zody M.C."/>
            <person name="Mesirov J."/>
            <person name="Lindblad-Toh K."/>
            <person name="Birren B."/>
            <person name="Nusbaum C."/>
            <person name="Kahn D."/>
            <person name="Robinson-Rechavi M."/>
            <person name="Laudet V."/>
            <person name="Schachter V."/>
            <person name="Quetier F."/>
            <person name="Saurin W."/>
            <person name="Scarpelli C."/>
            <person name="Wincker P."/>
            <person name="Lander E.S."/>
            <person name="Weissenbach J."/>
            <person name="Roest Crollius H."/>
        </authorList>
    </citation>
    <scope>NUCLEOTIDE SEQUENCE [LARGE SCALE GENOMIC DNA]</scope>
</reference>
<dbReference type="SUPFAM" id="SSF52799">
    <property type="entry name" value="(Phosphotyrosine protein) phosphatases II"/>
    <property type="match status" value="1"/>
</dbReference>
<dbReference type="PROSITE" id="PS50056">
    <property type="entry name" value="TYR_PHOSPHATASE_2"/>
    <property type="match status" value="1"/>
</dbReference>
<dbReference type="InterPro" id="IPR000242">
    <property type="entry name" value="PTP_cat"/>
</dbReference>
<dbReference type="Gene3D" id="3.90.190.10">
    <property type="entry name" value="Protein tyrosine phosphatase superfamily"/>
    <property type="match status" value="1"/>
</dbReference>
<feature type="region of interest" description="Disordered" evidence="8">
    <location>
        <begin position="288"/>
        <end position="323"/>
    </location>
</feature>
<evidence type="ECO:0000256" key="7">
    <source>
        <dbReference type="ARBA" id="ARBA00034734"/>
    </source>
</evidence>
<keyword evidence="6" id="KW-0904">Protein phosphatase</keyword>
<protein>
    <recommendedName>
        <fullName evidence="2">protein-tyrosine-phosphatase</fullName>
        <ecNumber evidence="2">3.1.3.48</ecNumber>
    </recommendedName>
</protein>
<dbReference type="PANTHER" id="PTHR45983:SF4">
    <property type="entry name" value="TYROSINE-PROTEIN PHOSPHATASE NON-RECEPTOR TYPE 18"/>
    <property type="match status" value="1"/>
</dbReference>
<evidence type="ECO:0000256" key="6">
    <source>
        <dbReference type="ARBA" id="ARBA00022912"/>
    </source>
</evidence>
<feature type="domain" description="Tyrosine specific protein phosphatases" evidence="10">
    <location>
        <begin position="160"/>
        <end position="234"/>
    </location>
</feature>
<dbReference type="InterPro" id="IPR029021">
    <property type="entry name" value="Prot-tyrosine_phosphatase-like"/>
</dbReference>
<sequence length="404" mass="44108">QAGSVQQNLKKNRYKDVLPYDQSRVVLSLPAGGGDSDYINASVIQGATKGRTYIASQGPLSSTVTDFWRMIWEYDVKVVVMACREREMGKKECERYWAPLGQSATFGPFTVCDEAETEATGETVVRTLSVTYNQETHSLVQYHFLSWPDHEVPPTAPGVLDLLERARTAQGTHTSPLLVHCSAGCGRTGVICALDYIHDLLVTKQITADFSIMKVVLELRTQRPAAVQTKDQYLFIFRVVASMFESFLQAGGSLSSNPSEERPVCASSSRQTGLRLLPITMTTISGAVPCTASSKAGPSAPPGPPRRRRLTDSGRSGPRRSATTAAFAWRQVSGGKEAGERGISQKRKRADGGVCLAATSLDDDYEDVSPDPQPSLCSPGHMGFNLRVQKPRGPRDLPAEWRRL</sequence>
<evidence type="ECO:0000259" key="10">
    <source>
        <dbReference type="PROSITE" id="PS50056"/>
    </source>
</evidence>
<evidence type="ECO:0000256" key="2">
    <source>
        <dbReference type="ARBA" id="ARBA00013064"/>
    </source>
</evidence>
<dbReference type="GO" id="GO:0004726">
    <property type="term" value="F:non-membrane spanning protein tyrosine phosphatase activity"/>
    <property type="evidence" value="ECO:0007669"/>
    <property type="project" value="InterPro"/>
</dbReference>
<evidence type="ECO:0000313" key="11">
    <source>
        <dbReference type="Ensembl" id="ENSTNIP00000006489.1"/>
    </source>
</evidence>
<dbReference type="Proteomes" id="UP000007303">
    <property type="component" value="Unassembled WGS sequence"/>
</dbReference>
<evidence type="ECO:0000256" key="1">
    <source>
        <dbReference type="ARBA" id="ARBA00004496"/>
    </source>
</evidence>
<comment type="similarity">
    <text evidence="7">Belongs to the protein-tyrosine phosphatase family. Non-receptor class 4 subfamily.</text>
</comment>